<dbReference type="PROSITE" id="PS50163">
    <property type="entry name" value="RECA_3"/>
    <property type="match status" value="1"/>
</dbReference>
<evidence type="ECO:0000259" key="13">
    <source>
        <dbReference type="PROSITE" id="PS50163"/>
    </source>
</evidence>
<evidence type="ECO:0000256" key="10">
    <source>
        <dbReference type="PROSITE-ProRule" id="PRU00782"/>
    </source>
</evidence>
<dbReference type="PROSITE" id="PS51844">
    <property type="entry name" value="SH3_LIKE"/>
    <property type="match status" value="1"/>
</dbReference>
<keyword evidence="7 11" id="KW-0175">Coiled coil</keyword>
<keyword evidence="9 10" id="KW-0505">Motor protein</keyword>
<organism evidence="16 17">
    <name type="scientific">Cnephaeus nilssonii</name>
    <name type="common">Northern bat</name>
    <name type="synonym">Eptesicus nilssonii</name>
    <dbReference type="NCBI Taxonomy" id="3371016"/>
    <lineage>
        <taxon>Eukaryota</taxon>
        <taxon>Metazoa</taxon>
        <taxon>Chordata</taxon>
        <taxon>Craniata</taxon>
        <taxon>Vertebrata</taxon>
        <taxon>Euteleostomi</taxon>
        <taxon>Mammalia</taxon>
        <taxon>Eutheria</taxon>
        <taxon>Laurasiatheria</taxon>
        <taxon>Chiroptera</taxon>
        <taxon>Yangochiroptera</taxon>
        <taxon>Vespertilionidae</taxon>
        <taxon>Cnephaeus</taxon>
    </lineage>
</organism>
<feature type="compositionally biased region" description="Low complexity" evidence="12">
    <location>
        <begin position="2155"/>
        <end position="2190"/>
    </location>
</feature>
<dbReference type="PROSITE" id="PS51456">
    <property type="entry name" value="MYOSIN_MOTOR"/>
    <property type="match status" value="1"/>
</dbReference>
<comment type="similarity">
    <text evidence="2 10">Belongs to the TRAFAC class myosin-kinesin ATPase superfamily. Myosin family.</text>
</comment>
<feature type="coiled-coil region" evidence="11">
    <location>
        <begin position="1678"/>
        <end position="1733"/>
    </location>
</feature>
<sequence length="2500" mass="278484">MLTPVYLLSRSVAPVKEEDRTLPKPGPPAREEGARPRSCRDFPENQEPGAHTGHEWPGGCLADGPSEEAPGLSRKKVANAVRKVVSKVLPGEEPGNAREPPSRGVKSPEHPARGKKGEKAAPGPKPPPPPPPPPPPAPPKPEAKKEAAKDELSVGLRSLMSRGRGKDHKPRSRQSPGKGETPPSQEPGSPGKPGSPEVVDSPAKPGTPEKQCSPAAPEELADSGSAGPKSSLTGLQQCQSPAPDVQQEAGAAPEVRLSPAEEAHLRLERIFTASLDPEAASPAHSQVGCSCPPQEPSTSSGDRLPPPACTWAGVCARASCWSVKTEEQIAAEEAWHETEKVWLVHKDGFSLASQLKSQELSLPEGKVRVKLDHDGAILDVDEDDVEKANAPSCDRLEDLASLVYLNESSVVHTLRQRYGASLLHTYAGPSLLVLSPRGAPAVYSEKVMHMFKGCRREDMAPHIYAVAQTAYRAMLMSRQDQSIVLLGSSGSGKTTSCQHLVQYLATIAGTSGNKWQALYTLLEAFGNSPTIMNGNATRFSQILSLDFDQAGQVASASIQTMLLEKLRVARRPASEATFNVFYYLLACGDGTLRTELHLNHLSENNVFGIVPLAKPEEKQKAAQQFSKLQAAMKVLGISPDEQKACWLILAAIYHLGAAGATKEAPEEQEAGRKQFARHEWAQKAAYLLGCSLEELSSSIFKHQHKGGTLQRSTSFRQGPEESGLGDGTGPKLSALECLEGMASGLYSELFTLLVSLVNRALKSSQHSLCSMMIELCHNYAQDRLQRLFHERTFVQELERYKEENIELAFDDLEPATDDSVSAVDQASHQTLVRSLARTDEARGLLWLLEEEALVPGATEEALLERLFSYYGPQEGDKKGQSPLLRSSKPRHFLLGHSHGTNWVEYNVAGWLSYTKQNPATQNAPRLLQDSQKKIISNLFLGRAGSATVLSGSIAGLEGGSQLALRRATSMRKTFTTGMAAVKKKSLCIQIKLQVDALIDTIKKSKLHFVHCFLPVAEGWAGEPRSASSRRVSSSSELDLPSGDHCEAGLLQLDVPLLRAQLRGSRLLDAMRMYRQGYPDHMVFSEFRRRFDVLAPHLTKKHGRNYIVVDERRAVEELLESLDLEKSSCCMGLSRVFFRAGTLARLEEQRDEQTSRNLTLFQAACRGYLARQHFKKKKIQDLAIRCVQKNIKKNKGVKDWPWWKLFTTVRPLIEVQLSEEQIRSKDEEIQQLRSKLEKVEKERNELRLNSDRLETRISELTSELTDERNTGESASQLLDAETAERLRAEKEMKELQTQYDALKKQMEVMEMEVMEARLIRAAEINGEVDDDDAGGEWRLKYERAVREVDFTKKRLQQEFEDKLEVEQQNKRQLERRLGDLQADSEESQRALQQLKKKCQRLTAELQDTKLHLEGQQVRNHELEKKQRRFDSELSQAHEEAQREKLQREKLQREKDMLLAEAFSLKQQLEEKDMDIAGFTQKVVSLEAELQDISSQESKDEASLAKVKKQLRDLEAKVKDQEEELDEQAGTIQMLEQAKLRLEMEMERMRQTHSKEMESRDEEVEEARQSCQKKLKQMEVQLEEEYEDKQKVLREKRELESKLATLSDQVSQRDFESEKRLRKDLKRTKALLADAQIMLDHLKNNAPSKREIAQLKNQLEESEFTCAAAVKARKAMEVEIEDLHLQIDDIAKAKTALEEQLSRLQREKNEIQNRLEEDQEDMNELMKKHKAAVAQVPCPGVPTTPCAPDTDLLKGPQRSGIFGAVCMPAVPGTQSRVEWGTFEGMEDPASASLLSQASRDLAQMNDLQAQLEEANKEKQELQEKLQALQSQVEFLEQSMVDKSLVSRQEAKIRELETRLEFERTQVKRLESLASRLKENMEKLTEERDQRTAAENREKEQNKRLQRQLRDTKEEMGELARKEAEASRKKHELEMDLESLEAANQSLQADLKLAFKRIGDLQAAIEDEMESDENEDLINSEGDSDVDSELEDRVDGVKSWLSKNKGPSSKATSDDGSLKSSRTALCALGKEGKEGKGVEERPASALSSLSYRKRLTLKDSIGGTGDAESLFTTLSERAASPERPPRKARPSPRVEPGPGRKSEEPDERGSIFSEIGSRASRGLEKRWGSDFDGASTVSAPVSRASSATRGGSGEDGARSSMSISLSGSPSSRRSTSRLDSLSRTLSPSLSRASGLGRESPDSRRSLGRGCLDEWDDGASVALSEAHSQYSHPALARSLSVPPQPRISASATEEPLGSGIRPVSRHSYLDPDLEAAINEVLSYKPVPFQRTSLEPDSEDDRKSIQSARSAQLEAPERGTSIRRSASAADVSRSRSRSSRKSRGKSRRKRRSSSSSSSSSEDSSEHRRRKKGRSRKSKKKSKSRRKRTESESESESESSSSSGSTVSGHSRSSVKKGPAVEKEEAGQAHPPSRKEEKKRKKEVDSLMMRYLYRPESDYPTSYWKSLAPDRSDEEHDPVDSTSRPRHSHSYPSDSDTEAKPTETDA</sequence>
<dbReference type="GO" id="GO:0032982">
    <property type="term" value="C:myosin filament"/>
    <property type="evidence" value="ECO:0007669"/>
    <property type="project" value="TreeGrafter"/>
</dbReference>
<feature type="region of interest" description="Disordered" evidence="12">
    <location>
        <begin position="1963"/>
        <end position="2207"/>
    </location>
</feature>
<dbReference type="FunFam" id="3.30.70.1590:FF:000004">
    <property type="entry name" value="unconventional myosin-XVIIIa isoform X1"/>
    <property type="match status" value="1"/>
</dbReference>
<dbReference type="InterPro" id="IPR000048">
    <property type="entry name" value="IQ_motif_EF-hand-BS"/>
</dbReference>
<evidence type="ECO:0000256" key="12">
    <source>
        <dbReference type="SAM" id="MobiDB-lite"/>
    </source>
</evidence>
<dbReference type="InterPro" id="IPR002928">
    <property type="entry name" value="Myosin_tail"/>
</dbReference>
<dbReference type="GO" id="GO:0008094">
    <property type="term" value="F:ATP-dependent activity, acting on DNA"/>
    <property type="evidence" value="ECO:0007669"/>
    <property type="project" value="InterPro"/>
</dbReference>
<proteinExistence type="inferred from homology"/>
<dbReference type="InterPro" id="IPR004009">
    <property type="entry name" value="SH3_Myosin"/>
</dbReference>
<feature type="compositionally biased region" description="Acidic residues" evidence="12">
    <location>
        <begin position="1963"/>
        <end position="1987"/>
    </location>
</feature>
<name>A0AA40LH74_CNENI</name>
<feature type="region of interest" description="Disordered" evidence="12">
    <location>
        <begin position="14"/>
        <end position="254"/>
    </location>
</feature>
<dbReference type="GO" id="GO:0003677">
    <property type="term" value="F:DNA binding"/>
    <property type="evidence" value="ECO:0007669"/>
    <property type="project" value="InterPro"/>
</dbReference>
<dbReference type="FunFam" id="1.10.10.820:FF:000004">
    <property type="entry name" value="unconventional myosin-XVIIIa isoform X1"/>
    <property type="match status" value="1"/>
</dbReference>
<dbReference type="GO" id="GO:0051015">
    <property type="term" value="F:actin filament binding"/>
    <property type="evidence" value="ECO:0007669"/>
    <property type="project" value="TreeGrafter"/>
</dbReference>
<feature type="binding site" evidence="10">
    <location>
        <begin position="487"/>
        <end position="494"/>
    </location>
    <ligand>
        <name>ATP</name>
        <dbReference type="ChEBI" id="CHEBI:30616"/>
    </ligand>
</feature>
<evidence type="ECO:0000256" key="5">
    <source>
        <dbReference type="ARBA" id="ARBA00022741"/>
    </source>
</evidence>
<keyword evidence="5 10" id="KW-0547">Nucleotide-binding</keyword>
<keyword evidence="3" id="KW-0963">Cytoplasm</keyword>
<feature type="compositionally biased region" description="Basic and acidic residues" evidence="12">
    <location>
        <begin position="29"/>
        <end position="43"/>
    </location>
</feature>
<dbReference type="InterPro" id="IPR001609">
    <property type="entry name" value="Myosin_head_motor_dom-like"/>
</dbReference>
<reference evidence="16" key="1">
    <citation type="submission" date="2023-06" db="EMBL/GenBank/DDBJ databases">
        <title>Reference genome for the Northern bat (Eptesicus nilssonii), a most northern bat species.</title>
        <authorList>
            <person name="Laine V.N."/>
            <person name="Pulliainen A.T."/>
            <person name="Lilley T.M."/>
        </authorList>
    </citation>
    <scope>NUCLEOTIDE SEQUENCE</scope>
    <source>
        <strain evidence="16">BLF_Eptnil</strain>
        <tissue evidence="16">Kidney</tissue>
    </source>
</reference>
<dbReference type="Gene3D" id="1.20.120.720">
    <property type="entry name" value="Myosin VI head, motor domain, U50 subdomain"/>
    <property type="match status" value="1"/>
</dbReference>
<dbReference type="InterPro" id="IPR036064">
    <property type="entry name" value="MYSc_Myo18"/>
</dbReference>
<feature type="compositionally biased region" description="Basic and acidic residues" evidence="12">
    <location>
        <begin position="2491"/>
        <end position="2500"/>
    </location>
</feature>
<evidence type="ECO:0000256" key="11">
    <source>
        <dbReference type="SAM" id="Coils"/>
    </source>
</evidence>
<evidence type="ECO:0000256" key="6">
    <source>
        <dbReference type="ARBA" id="ARBA00022840"/>
    </source>
</evidence>
<feature type="compositionally biased region" description="Low complexity" evidence="12">
    <location>
        <begin position="182"/>
        <end position="196"/>
    </location>
</feature>
<feature type="compositionally biased region" description="Polar residues" evidence="12">
    <location>
        <begin position="1998"/>
        <end position="2008"/>
    </location>
</feature>
<dbReference type="SUPFAM" id="SSF90257">
    <property type="entry name" value="Myosin rod fragments"/>
    <property type="match status" value="1"/>
</dbReference>
<keyword evidence="6 10" id="KW-0067">ATP-binding</keyword>
<evidence type="ECO:0000256" key="7">
    <source>
        <dbReference type="ARBA" id="ARBA00023054"/>
    </source>
</evidence>
<evidence type="ECO:0000256" key="3">
    <source>
        <dbReference type="ARBA" id="ARBA00022490"/>
    </source>
</evidence>
<evidence type="ECO:0000259" key="14">
    <source>
        <dbReference type="PROSITE" id="PS51456"/>
    </source>
</evidence>
<feature type="compositionally biased region" description="Basic and acidic residues" evidence="12">
    <location>
        <begin position="2095"/>
        <end position="2106"/>
    </location>
</feature>
<dbReference type="Gene3D" id="3.40.850.10">
    <property type="entry name" value="Kinesin motor domain"/>
    <property type="match status" value="1"/>
</dbReference>
<feature type="compositionally biased region" description="Low complexity" evidence="12">
    <location>
        <begin position="2317"/>
        <end position="2326"/>
    </location>
</feature>
<feature type="region of interest" description="Disordered" evidence="12">
    <location>
        <begin position="278"/>
        <end position="304"/>
    </location>
</feature>
<feature type="coiled-coil region" evidence="11">
    <location>
        <begin position="1214"/>
        <end position="1318"/>
    </location>
</feature>
<feature type="compositionally biased region" description="Low complexity" evidence="12">
    <location>
        <begin position="78"/>
        <end position="88"/>
    </location>
</feature>
<dbReference type="CDD" id="cd01386">
    <property type="entry name" value="MYSc_Myo18"/>
    <property type="match status" value="1"/>
</dbReference>
<keyword evidence="17" id="KW-1185">Reference proteome</keyword>
<dbReference type="PANTHER" id="PTHR45615">
    <property type="entry name" value="MYOSIN HEAVY CHAIN, NON-MUSCLE"/>
    <property type="match status" value="1"/>
</dbReference>
<comment type="caution">
    <text evidence="16">The sequence shown here is derived from an EMBL/GenBank/DDBJ whole genome shotgun (WGS) entry which is preliminary data.</text>
</comment>
<dbReference type="InterPro" id="IPR036961">
    <property type="entry name" value="Kinesin_motor_dom_sf"/>
</dbReference>
<feature type="compositionally biased region" description="Basic and acidic residues" evidence="12">
    <location>
        <begin position="106"/>
        <end position="119"/>
    </location>
</feature>
<evidence type="ECO:0000256" key="8">
    <source>
        <dbReference type="ARBA" id="ARBA00023123"/>
    </source>
</evidence>
<feature type="region of interest" description="Disordered" evidence="12">
    <location>
        <begin position="2222"/>
        <end position="2262"/>
    </location>
</feature>
<dbReference type="Gene3D" id="3.30.70.1590">
    <property type="match status" value="1"/>
</dbReference>
<dbReference type="GO" id="GO:0031032">
    <property type="term" value="P:actomyosin structure organization"/>
    <property type="evidence" value="ECO:0007669"/>
    <property type="project" value="TreeGrafter"/>
</dbReference>
<dbReference type="Proteomes" id="UP001177744">
    <property type="component" value="Unassembled WGS sequence"/>
</dbReference>
<dbReference type="GO" id="GO:0006259">
    <property type="term" value="P:DNA metabolic process"/>
    <property type="evidence" value="ECO:0007669"/>
    <property type="project" value="InterPro"/>
</dbReference>
<dbReference type="GO" id="GO:0005737">
    <property type="term" value="C:cytoplasm"/>
    <property type="evidence" value="ECO:0007669"/>
    <property type="project" value="UniProtKB-SubCell"/>
</dbReference>
<dbReference type="Gene3D" id="1.20.58.530">
    <property type="match status" value="1"/>
</dbReference>
<feature type="region of interest" description="Disordered" evidence="12">
    <location>
        <begin position="1878"/>
        <end position="1929"/>
    </location>
</feature>
<comment type="caution">
    <text evidence="10">Lacks conserved residue(s) required for the propagation of feature annotation.</text>
</comment>
<dbReference type="FunFam" id="1.20.58.530:FF:000011">
    <property type="entry name" value="unconventional myosin-XVIIIa isoform X2"/>
    <property type="match status" value="1"/>
</dbReference>
<dbReference type="PRINTS" id="PR00193">
    <property type="entry name" value="MYOSINHEAVY"/>
</dbReference>
<accession>A0AA40LH74</accession>
<feature type="compositionally biased region" description="Pro residues" evidence="12">
    <location>
        <begin position="123"/>
        <end position="140"/>
    </location>
</feature>
<gene>
    <name evidence="16" type="ORF">QTO34_009377</name>
</gene>
<feature type="compositionally biased region" description="Polar residues" evidence="12">
    <location>
        <begin position="228"/>
        <end position="240"/>
    </location>
</feature>
<feature type="compositionally biased region" description="Low complexity" evidence="12">
    <location>
        <begin position="2392"/>
        <end position="2406"/>
    </location>
</feature>
<evidence type="ECO:0000256" key="2">
    <source>
        <dbReference type="ARBA" id="ARBA00008314"/>
    </source>
</evidence>
<keyword evidence="10" id="KW-0009">Actin-binding</keyword>
<dbReference type="Pfam" id="PF00063">
    <property type="entry name" value="Myosin_head"/>
    <property type="match status" value="2"/>
</dbReference>
<dbReference type="Gene3D" id="1.20.5.1160">
    <property type="entry name" value="Vasodilator-stimulated phosphoprotein"/>
    <property type="match status" value="1"/>
</dbReference>
<dbReference type="SMART" id="SM00015">
    <property type="entry name" value="IQ"/>
    <property type="match status" value="1"/>
</dbReference>
<keyword evidence="8 10" id="KW-0518">Myosin</keyword>
<protein>
    <recommendedName>
        <fullName evidence="18">Unconventional myosin-XVIIIa</fullName>
    </recommendedName>
</protein>
<feature type="region of interest" description="Disordered" evidence="12">
    <location>
        <begin position="1415"/>
        <end position="1445"/>
    </location>
</feature>
<dbReference type="GO" id="GO:0016460">
    <property type="term" value="C:myosin II complex"/>
    <property type="evidence" value="ECO:0007669"/>
    <property type="project" value="TreeGrafter"/>
</dbReference>
<dbReference type="FunFam" id="1.20.120.720:FF:000007">
    <property type="entry name" value="unconventional myosin-XVIIIa isoform X2"/>
    <property type="match status" value="1"/>
</dbReference>
<dbReference type="Pfam" id="PF01576">
    <property type="entry name" value="Myosin_tail_1"/>
    <property type="match status" value="1"/>
</dbReference>
<evidence type="ECO:0000259" key="15">
    <source>
        <dbReference type="PROSITE" id="PS51844"/>
    </source>
</evidence>
<evidence type="ECO:0000313" key="16">
    <source>
        <dbReference type="EMBL" id="KAK1331423.1"/>
    </source>
</evidence>
<feature type="region of interest" description="Disordered" evidence="12">
    <location>
        <begin position="2278"/>
        <end position="2500"/>
    </location>
</feature>
<dbReference type="PANTHER" id="PTHR45615:SF13">
    <property type="entry name" value="UNCONVENTIONAL MYOSIN-XVIIIA"/>
    <property type="match status" value="1"/>
</dbReference>
<dbReference type="PROSITE" id="PS50096">
    <property type="entry name" value="IQ"/>
    <property type="match status" value="1"/>
</dbReference>
<feature type="compositionally biased region" description="Basic residues" evidence="12">
    <location>
        <begin position="163"/>
        <end position="172"/>
    </location>
</feature>
<feature type="domain" description="Myosin N-terminal SH3-like" evidence="15">
    <location>
        <begin position="338"/>
        <end position="390"/>
    </location>
</feature>
<feature type="domain" description="Myosin motor" evidence="14">
    <location>
        <begin position="394"/>
        <end position="1150"/>
    </location>
</feature>
<feature type="compositionally biased region" description="Basic and acidic residues" evidence="12">
    <location>
        <begin position="2027"/>
        <end position="2039"/>
    </location>
</feature>
<dbReference type="GO" id="GO:0003774">
    <property type="term" value="F:cytoskeletal motor activity"/>
    <property type="evidence" value="ECO:0007669"/>
    <property type="project" value="UniProtKB-UniRule"/>
</dbReference>
<dbReference type="SMART" id="SM00242">
    <property type="entry name" value="MYSc"/>
    <property type="match status" value="1"/>
</dbReference>
<dbReference type="Gene3D" id="4.10.270.10">
    <property type="entry name" value="Myosin, subunit A"/>
    <property type="match status" value="1"/>
</dbReference>
<evidence type="ECO:0000313" key="17">
    <source>
        <dbReference type="Proteomes" id="UP001177744"/>
    </source>
</evidence>
<feature type="compositionally biased region" description="Basic and acidic residues" evidence="12">
    <location>
        <begin position="141"/>
        <end position="152"/>
    </location>
</feature>
<dbReference type="EMBL" id="JAULJE010000020">
    <property type="protein sequence ID" value="KAK1331423.1"/>
    <property type="molecule type" value="Genomic_DNA"/>
</dbReference>
<dbReference type="FunFam" id="3.40.850.10:FF:000020">
    <property type="entry name" value="unconventional myosin-XVIIIa isoform X1"/>
    <property type="match status" value="1"/>
</dbReference>
<feature type="compositionally biased region" description="Basic residues" evidence="12">
    <location>
        <begin position="2329"/>
        <end position="2347"/>
    </location>
</feature>
<dbReference type="GO" id="GO:0005524">
    <property type="term" value="F:ATP binding"/>
    <property type="evidence" value="ECO:0007669"/>
    <property type="project" value="UniProtKB-UniRule"/>
</dbReference>
<comment type="subcellular location">
    <subcellularLocation>
        <location evidence="1">Cytoplasm</location>
    </subcellularLocation>
</comment>
<feature type="compositionally biased region" description="Basic residues" evidence="12">
    <location>
        <begin position="2361"/>
        <end position="2382"/>
    </location>
</feature>
<dbReference type="InterPro" id="IPR020587">
    <property type="entry name" value="RecA_monomer-monomer_interface"/>
</dbReference>
<evidence type="ECO:0000256" key="9">
    <source>
        <dbReference type="ARBA" id="ARBA00023175"/>
    </source>
</evidence>
<dbReference type="Gene3D" id="1.10.10.820">
    <property type="match status" value="1"/>
</dbReference>
<dbReference type="FunFam" id="4.10.270.10:FF:000002">
    <property type="entry name" value="unconventional myosin-XVIIIa isoform X1"/>
    <property type="match status" value="1"/>
</dbReference>
<evidence type="ECO:0000256" key="1">
    <source>
        <dbReference type="ARBA" id="ARBA00004496"/>
    </source>
</evidence>
<evidence type="ECO:0000256" key="4">
    <source>
        <dbReference type="ARBA" id="ARBA00022553"/>
    </source>
</evidence>
<keyword evidence="4" id="KW-0597">Phosphoprotein</keyword>
<feature type="domain" description="RecA family profile 2" evidence="13">
    <location>
        <begin position="525"/>
        <end position="590"/>
    </location>
</feature>
<dbReference type="Pfam" id="PF24556">
    <property type="entry name" value="SH3_Myosin-XVIIIa"/>
    <property type="match status" value="1"/>
</dbReference>
<evidence type="ECO:0008006" key="18">
    <source>
        <dbReference type="Google" id="ProtNLM"/>
    </source>
</evidence>
<dbReference type="InterPro" id="IPR057772">
    <property type="entry name" value="SH3_Myo18a"/>
</dbReference>
<dbReference type="InterPro" id="IPR027417">
    <property type="entry name" value="P-loop_NTPase"/>
</dbReference>
<dbReference type="SUPFAM" id="SSF52540">
    <property type="entry name" value="P-loop containing nucleoside triphosphate hydrolases"/>
    <property type="match status" value="1"/>
</dbReference>